<dbReference type="PANTHER" id="PTHR42872">
    <property type="entry name" value="PROTEIN-GLUTAMATE METHYLESTERASE/PROTEIN-GLUTAMINE GLUTAMINASE"/>
    <property type="match status" value="1"/>
</dbReference>
<dbReference type="RefSeq" id="WP_142714393.1">
    <property type="nucleotide sequence ID" value="NZ_FXTH01000007.1"/>
</dbReference>
<evidence type="ECO:0000259" key="9">
    <source>
        <dbReference type="PROSITE" id="PS50122"/>
    </source>
</evidence>
<dbReference type="Gene3D" id="3.40.50.2300">
    <property type="match status" value="1"/>
</dbReference>
<evidence type="ECO:0000256" key="6">
    <source>
        <dbReference type="PROSITE-ProRule" id="PRU00050"/>
    </source>
</evidence>
<evidence type="ECO:0000259" key="8">
    <source>
        <dbReference type="PROSITE" id="PS50110"/>
    </source>
</evidence>
<evidence type="ECO:0000256" key="4">
    <source>
        <dbReference type="ARBA" id="ARBA00039140"/>
    </source>
</evidence>
<keyword evidence="7" id="KW-0597">Phosphoprotein</keyword>
<feature type="domain" description="Response regulatory" evidence="8">
    <location>
        <begin position="5"/>
        <end position="123"/>
    </location>
</feature>
<protein>
    <recommendedName>
        <fullName evidence="4">protein-glutamate methylesterase</fullName>
        <ecNumber evidence="4">3.1.1.61</ecNumber>
    </recommendedName>
</protein>
<dbReference type="InterPro" id="IPR001789">
    <property type="entry name" value="Sig_transdc_resp-reg_receiver"/>
</dbReference>
<keyword evidence="2" id="KW-0145">Chemotaxis</keyword>
<evidence type="ECO:0000256" key="7">
    <source>
        <dbReference type="PROSITE-ProRule" id="PRU00169"/>
    </source>
</evidence>
<dbReference type="SUPFAM" id="SSF52738">
    <property type="entry name" value="Methylesterase CheB, C-terminal domain"/>
    <property type="match status" value="1"/>
</dbReference>
<keyword evidence="11" id="KW-1185">Reference proteome</keyword>
<evidence type="ECO:0000256" key="1">
    <source>
        <dbReference type="ARBA" id="ARBA00022490"/>
    </source>
</evidence>
<dbReference type="AlphaFoldDB" id="A0A521CVJ7"/>
<comment type="caution">
    <text evidence="6">Lacks conserved residue(s) required for the propagation of feature annotation.</text>
</comment>
<dbReference type="Pfam" id="PF01339">
    <property type="entry name" value="CheB_methylest"/>
    <property type="match status" value="1"/>
</dbReference>
<dbReference type="CDD" id="cd16432">
    <property type="entry name" value="CheB_Rec"/>
    <property type="match status" value="1"/>
</dbReference>
<keyword evidence="1" id="KW-0963">Cytoplasm</keyword>
<dbReference type="OrthoDB" id="1524092at2"/>
<organism evidence="10 11">
    <name type="scientific">Fodinibius sediminis</name>
    <dbReference type="NCBI Taxonomy" id="1214077"/>
    <lineage>
        <taxon>Bacteria</taxon>
        <taxon>Pseudomonadati</taxon>
        <taxon>Balneolota</taxon>
        <taxon>Balneolia</taxon>
        <taxon>Balneolales</taxon>
        <taxon>Balneolaceae</taxon>
        <taxon>Fodinibius</taxon>
    </lineage>
</organism>
<dbReference type="GO" id="GO:0006935">
    <property type="term" value="P:chemotaxis"/>
    <property type="evidence" value="ECO:0007669"/>
    <property type="project" value="UniProtKB-KW"/>
</dbReference>
<gene>
    <name evidence="10" type="ORF">SAMN06265218_107148</name>
</gene>
<dbReference type="PROSITE" id="PS50110">
    <property type="entry name" value="RESPONSE_REGULATORY"/>
    <property type="match status" value="1"/>
</dbReference>
<accession>A0A521CVJ7</accession>
<name>A0A521CVJ7_9BACT</name>
<proteinExistence type="predicted"/>
<dbReference type="SUPFAM" id="SSF52172">
    <property type="entry name" value="CheY-like"/>
    <property type="match status" value="1"/>
</dbReference>
<dbReference type="InterPro" id="IPR008248">
    <property type="entry name" value="CheB-like"/>
</dbReference>
<evidence type="ECO:0000256" key="2">
    <source>
        <dbReference type="ARBA" id="ARBA00022500"/>
    </source>
</evidence>
<reference evidence="10 11" key="1">
    <citation type="submission" date="2017-05" db="EMBL/GenBank/DDBJ databases">
        <authorList>
            <person name="Varghese N."/>
            <person name="Submissions S."/>
        </authorList>
    </citation>
    <scope>NUCLEOTIDE SEQUENCE [LARGE SCALE GENOMIC DNA]</scope>
    <source>
        <strain evidence="10 11">DSM 21194</strain>
    </source>
</reference>
<dbReference type="PROSITE" id="PS50122">
    <property type="entry name" value="CHEB"/>
    <property type="match status" value="1"/>
</dbReference>
<dbReference type="PANTHER" id="PTHR42872:SF6">
    <property type="entry name" value="PROTEIN-GLUTAMATE METHYLESTERASE_PROTEIN-GLUTAMINE GLUTAMINASE"/>
    <property type="match status" value="1"/>
</dbReference>
<dbReference type="Gene3D" id="3.40.50.180">
    <property type="entry name" value="Methylesterase CheB, C-terminal domain"/>
    <property type="match status" value="1"/>
</dbReference>
<dbReference type="SMART" id="SM00448">
    <property type="entry name" value="REC"/>
    <property type="match status" value="1"/>
</dbReference>
<feature type="modified residue" description="4-aspartylphosphate" evidence="7">
    <location>
        <position position="56"/>
    </location>
</feature>
<dbReference type="InterPro" id="IPR011006">
    <property type="entry name" value="CheY-like_superfamily"/>
</dbReference>
<dbReference type="EC" id="3.1.1.61" evidence="4"/>
<comment type="catalytic activity">
    <reaction evidence="5">
        <text>[protein]-L-glutamate 5-O-methyl ester + H2O = L-glutamyl-[protein] + methanol + H(+)</text>
        <dbReference type="Rhea" id="RHEA:23236"/>
        <dbReference type="Rhea" id="RHEA-COMP:10208"/>
        <dbReference type="Rhea" id="RHEA-COMP:10311"/>
        <dbReference type="ChEBI" id="CHEBI:15377"/>
        <dbReference type="ChEBI" id="CHEBI:15378"/>
        <dbReference type="ChEBI" id="CHEBI:17790"/>
        <dbReference type="ChEBI" id="CHEBI:29973"/>
        <dbReference type="ChEBI" id="CHEBI:82795"/>
        <dbReference type="EC" id="3.1.1.61"/>
    </reaction>
</comment>
<dbReference type="Pfam" id="PF00072">
    <property type="entry name" value="Response_reg"/>
    <property type="match status" value="1"/>
</dbReference>
<feature type="domain" description="CheB-type methylesterase" evidence="9">
    <location>
        <begin position="175"/>
        <end position="365"/>
    </location>
</feature>
<dbReference type="InterPro" id="IPR000673">
    <property type="entry name" value="Sig_transdc_resp-reg_Me-estase"/>
</dbReference>
<evidence type="ECO:0000256" key="3">
    <source>
        <dbReference type="ARBA" id="ARBA00022801"/>
    </source>
</evidence>
<dbReference type="Proteomes" id="UP000317593">
    <property type="component" value="Unassembled WGS sequence"/>
</dbReference>
<evidence type="ECO:0000313" key="11">
    <source>
        <dbReference type="Proteomes" id="UP000317593"/>
    </source>
</evidence>
<dbReference type="GO" id="GO:0008984">
    <property type="term" value="F:protein-glutamate methylesterase activity"/>
    <property type="evidence" value="ECO:0007669"/>
    <property type="project" value="UniProtKB-EC"/>
</dbReference>
<evidence type="ECO:0000256" key="5">
    <source>
        <dbReference type="ARBA" id="ARBA00048267"/>
    </source>
</evidence>
<dbReference type="EMBL" id="FXTH01000007">
    <property type="protein sequence ID" value="SMO63445.1"/>
    <property type="molecule type" value="Genomic_DNA"/>
</dbReference>
<sequence length="396" mass="43414">MRRKKVLVIDKDVLVRQTIANMLQKDGNFRVFGLPLKEKHTEKAVISINPDIVLLDVEHLESEGFDLFFRFKIKFPMLPVVLMSPKTKQGGKAVIKALQMGAVDFITKPRHGISLLFAGRHFSKRVVPIVKTALSASESGRSDAFKNISSCIASGYQQEFESTFSSSKKESAIQPASMMVLGGCTGGPQALFSLVPQLPSDLAIPGVVVQHLPREYTGIFAEALNERSKIKVKEAYHGAELLPGTLWIASGGQHVEIFNDGYRMKLKTHRGTKELGVRPSINVLFRSAAMQYGSGTLGIILSGHGTDGLDGATAVKLAGGTVLVQDPQTAIAPEMPLNVIRVGITNQYYSTGQLKDQIVRRASALEEEPMGDLIRFRHRSYSSQSMEFMKAKTTQN</sequence>
<dbReference type="PIRSF" id="PIRSF000876">
    <property type="entry name" value="RR_chemtxs_CheB"/>
    <property type="match status" value="1"/>
</dbReference>
<dbReference type="GO" id="GO:0000156">
    <property type="term" value="F:phosphorelay response regulator activity"/>
    <property type="evidence" value="ECO:0007669"/>
    <property type="project" value="InterPro"/>
</dbReference>
<keyword evidence="3" id="KW-0378">Hydrolase</keyword>
<dbReference type="InterPro" id="IPR035909">
    <property type="entry name" value="CheB_C"/>
</dbReference>
<dbReference type="GO" id="GO:0005737">
    <property type="term" value="C:cytoplasm"/>
    <property type="evidence" value="ECO:0007669"/>
    <property type="project" value="InterPro"/>
</dbReference>
<evidence type="ECO:0000313" key="10">
    <source>
        <dbReference type="EMBL" id="SMO63445.1"/>
    </source>
</evidence>